<reference evidence="1" key="1">
    <citation type="journal article" date="2020" name="Mol. Plant Microbe Interact.">
        <title>Genome Sequence of the Biocontrol Agent Coniothyrium minitans strain Conio (IMI 134523).</title>
        <authorList>
            <person name="Patel D."/>
            <person name="Shittu T.A."/>
            <person name="Baroncelli R."/>
            <person name="Muthumeenakshi S."/>
            <person name="Osborne T.H."/>
            <person name="Janganan T.K."/>
            <person name="Sreenivasaprasad S."/>
        </authorList>
    </citation>
    <scope>NUCLEOTIDE SEQUENCE</scope>
    <source>
        <strain evidence="1">Conio</strain>
    </source>
</reference>
<name>A0A9P6KLJ1_9PLEO</name>
<gene>
    <name evidence="1" type="ORF">PMIN01_11575</name>
</gene>
<proteinExistence type="predicted"/>
<dbReference type="AlphaFoldDB" id="A0A9P6KLJ1"/>
<sequence>MSEAEEEDGWLAGAGLRERSWLLDGVAMVASLGDQAIPDATLFSYRRRCGYRVGVRTLHMKLQWRRGGRVEGVSRAVAGTRWWYWSIKDAGLESQAQAEGVMGAEDGERGWQAAVMEQLAEALQAARRWEEWRWEDEILQAQRQGKDRRGVQRK</sequence>
<evidence type="ECO:0000313" key="2">
    <source>
        <dbReference type="Proteomes" id="UP000756921"/>
    </source>
</evidence>
<organism evidence="1 2">
    <name type="scientific">Paraphaeosphaeria minitans</name>
    <dbReference type="NCBI Taxonomy" id="565426"/>
    <lineage>
        <taxon>Eukaryota</taxon>
        <taxon>Fungi</taxon>
        <taxon>Dikarya</taxon>
        <taxon>Ascomycota</taxon>
        <taxon>Pezizomycotina</taxon>
        <taxon>Dothideomycetes</taxon>
        <taxon>Pleosporomycetidae</taxon>
        <taxon>Pleosporales</taxon>
        <taxon>Massarineae</taxon>
        <taxon>Didymosphaeriaceae</taxon>
        <taxon>Paraphaeosphaeria</taxon>
    </lineage>
</organism>
<dbReference type="Proteomes" id="UP000756921">
    <property type="component" value="Unassembled WGS sequence"/>
</dbReference>
<dbReference type="EMBL" id="WJXW01000014">
    <property type="protein sequence ID" value="KAF9730706.1"/>
    <property type="molecule type" value="Genomic_DNA"/>
</dbReference>
<evidence type="ECO:0000313" key="1">
    <source>
        <dbReference type="EMBL" id="KAF9730706.1"/>
    </source>
</evidence>
<protein>
    <submittedName>
        <fullName evidence="1">Uncharacterized protein</fullName>
    </submittedName>
</protein>
<comment type="caution">
    <text evidence="1">The sequence shown here is derived from an EMBL/GenBank/DDBJ whole genome shotgun (WGS) entry which is preliminary data.</text>
</comment>
<accession>A0A9P6KLJ1</accession>
<keyword evidence="2" id="KW-1185">Reference proteome</keyword>